<evidence type="ECO:0000313" key="1">
    <source>
        <dbReference type="EMBL" id="KAL0930745.1"/>
    </source>
</evidence>
<evidence type="ECO:0000313" key="2">
    <source>
        <dbReference type="Proteomes" id="UP000805649"/>
    </source>
</evidence>
<sequence>MFPIKRTVVAMEEPGILTQPKLSNRNYIGDVRNIDNAENRTWTSARCRRLLRPLHSRIIALRKAAAVGRAGYELEPCQQDEEVVHQPSAKRRKVGDSEDNHENQRKRPHRTYSRKLSPTLIASTSASHLSLGTMSRVPTRAQQKPQTSQPGIPNVSTPILRKVRCYGDEFPPSTTAVCQEARDACLPPRMAKRGGLDIALSKLQRARHLYPASRYQLYEGILHDLDALLRATSFTKPSADRKSLLSFCLRKMPDYAAHVDAWEKLNTPIHGPVSSIKKISYSIAMYDELEILGGAGNGWSHLWVLLRAHAVHLLRAAITDGTLDTTFAYILIDYCKKIDGQSMSAELIEAVLSKSYSGSSKSNGTLCKELQSEVLLSLADLADNAHITSHLFENVSLLLLRKQLPCSILSSKAFGSLWTKAASSTLDEETNPSGIRFTSTGLGILSLCSFPKCSSYKSRALRNGPAELTLASVLGAVSAMAMVSQDFGGTTNETEVGLPSQVSRVISQILQEALALVTSKDGSVEARYPLLLALFLSSGARDKHNMRSRSRATLKAIWFKERQSVGSRGSGNQRCRLYDATIALACSIAHCCGKATGRPSSYYFATVCDLIDQLQVSGLATLQKDGAFLLAQKTDDLRDLVFAETLAGVLAKRDTILEGIGARELFAGYRWEEGISEWIAASPGSKRRNVAQVALRPCQADGENEGKEYKRLSLSESEPLMSVAGGSGKSGCLQPATKAADTPNPHQGNFLKGRERRAGKSCYRNGTLGKVSIHVEDGVDELSKTSQESWSRAVGCCPIGSRVISSRGECRHLIRSGKMGRRKVLADLSIMSNMTGHSGDDDELGL</sequence>
<organism evidence="1 2">
    <name type="scientific">Colletotrichum truncatum</name>
    <name type="common">Anthracnose fungus</name>
    <name type="synonym">Colletotrichum capsici</name>
    <dbReference type="NCBI Taxonomy" id="5467"/>
    <lineage>
        <taxon>Eukaryota</taxon>
        <taxon>Fungi</taxon>
        <taxon>Dikarya</taxon>
        <taxon>Ascomycota</taxon>
        <taxon>Pezizomycotina</taxon>
        <taxon>Sordariomycetes</taxon>
        <taxon>Hypocreomycetidae</taxon>
        <taxon>Glomerellales</taxon>
        <taxon>Glomerellaceae</taxon>
        <taxon>Colletotrichum</taxon>
        <taxon>Colletotrichum truncatum species complex</taxon>
    </lineage>
</organism>
<proteinExistence type="predicted"/>
<comment type="caution">
    <text evidence="1">The sequence shown here is derived from an EMBL/GenBank/DDBJ whole genome shotgun (WGS) entry which is preliminary data.</text>
</comment>
<keyword evidence="2" id="KW-1185">Reference proteome</keyword>
<dbReference type="Proteomes" id="UP000805649">
    <property type="component" value="Unassembled WGS sequence"/>
</dbReference>
<gene>
    <name evidence="1" type="ORF">CTRU02_213480</name>
</gene>
<accession>A0ACC3YFV7</accession>
<name>A0ACC3YFV7_COLTU</name>
<protein>
    <submittedName>
        <fullName evidence="1">Uncharacterized protein</fullName>
    </submittedName>
</protein>
<dbReference type="EMBL" id="VUJX02000010">
    <property type="protein sequence ID" value="KAL0930745.1"/>
    <property type="molecule type" value="Genomic_DNA"/>
</dbReference>
<reference evidence="1 2" key="1">
    <citation type="journal article" date="2020" name="Phytopathology">
        <title>Genome Sequence Resources of Colletotrichum truncatum, C. plurivorum, C. musicola, and C. sojae: Four Species Pathogenic to Soybean (Glycine max).</title>
        <authorList>
            <person name="Rogerio F."/>
            <person name="Boufleur T.R."/>
            <person name="Ciampi-Guillardi M."/>
            <person name="Sukno S.A."/>
            <person name="Thon M.R."/>
            <person name="Massola Junior N.S."/>
            <person name="Baroncelli R."/>
        </authorList>
    </citation>
    <scope>NUCLEOTIDE SEQUENCE [LARGE SCALE GENOMIC DNA]</scope>
    <source>
        <strain evidence="1 2">CMES1059</strain>
    </source>
</reference>